<dbReference type="CTD" id="121006"/>
<organism evidence="4 5">
    <name type="scientific">Dipodomys ordii</name>
    <name type="common">Ord's kangaroo rat</name>
    <dbReference type="NCBI Taxonomy" id="10020"/>
    <lineage>
        <taxon>Eukaryota</taxon>
        <taxon>Metazoa</taxon>
        <taxon>Chordata</taxon>
        <taxon>Craniata</taxon>
        <taxon>Vertebrata</taxon>
        <taxon>Euteleostomi</taxon>
        <taxon>Mammalia</taxon>
        <taxon>Eutheria</taxon>
        <taxon>Euarchontoglires</taxon>
        <taxon>Glires</taxon>
        <taxon>Rodentia</taxon>
        <taxon>Castorimorpha</taxon>
        <taxon>Heteromyidae</taxon>
        <taxon>Dipodomyinae</taxon>
        <taxon>Dipodomys</taxon>
    </lineage>
</organism>
<dbReference type="Pfam" id="PF20865">
    <property type="entry name" value="FAM186A-B_C"/>
    <property type="match status" value="1"/>
</dbReference>
<feature type="region of interest" description="Disordered" evidence="1">
    <location>
        <begin position="767"/>
        <end position="814"/>
    </location>
</feature>
<dbReference type="Pfam" id="PF20869">
    <property type="entry name" value="FAM186A_PQQAQ"/>
    <property type="match status" value="8"/>
</dbReference>
<feature type="domain" description="FAM186A/B C-terminal" evidence="2">
    <location>
        <begin position="2167"/>
        <end position="2393"/>
    </location>
</feature>
<name>A0A1S3FD11_DIPOR</name>
<proteinExistence type="predicted"/>
<feature type="compositionally biased region" description="Polar residues" evidence="1">
    <location>
        <begin position="849"/>
        <end position="858"/>
    </location>
</feature>
<dbReference type="GeneID" id="105987426"/>
<sequence>MLAKIRKRLNSDSESENESVISKKWAQNVQDPVSSELEIPYSVKNVLKKIEQAQLLRVREDLNIKLTDIMNNVQRILTRYSIDLDAPIERRPSIVENPKKRRTMFLEKINAYAKAADYREKILLYILNWLEEWSGILTDITSTDLDEYFHWAVKMDTLPETLKGIDSSVKTLGKLCTCIIEERRRQKRKTLSRGTLWKAWKERVAKRPATAHALRPDQMVSDQFTVNTKVSEIQDMLQELISTSMFTKLENNALKYISATITNLNKALSILNDDLRFVRAQNAGIVLDEKNEAGKELCRKIINELSKENEMLLLKLKDEEQKYEQLLRYTICASKAPSLTKVVSTQGNVDNILAKEFGILRDETGIKWDSIISHTSQGLIGKEVEEKDKEEEKELLLEESQKEDSEDDIALKKDETSQSQLHRRKRLKVPRPRETSEASISKYGKNILEVKSDLQVKKQKEKPSTEVKSKLSSEIKSQDVTSEISKIKSEISSGKGKSSSWIKETTTVKTTKSTEGKTEKTETPFIKSTLPLPPRIEDAKSEESSVETFHKAVLAFLKLKTENLVQPFDKKSVMKEEELIKREEAENLRSIKANMEEYFKNVADTVVSVLRKYKNIQKEEKVGETSMIEKPAVAVTPGYNFQKSIHTKSDISSFLANENLDPTISNIVQMIWDEIESERHIPTVLTEKKDHKEKLKQKEYLQEKVSETFGMERRYKDDQEKSKWEKSEEWKQRALKQKPQIVIEDTDSKKQSMAKNKEKPTNVLQAMVTQSPQTLDPRKKQVTGAPGMEDQNEFEKSESLSTETQSLQVTSPTPQHFRAPKLLNISAEIHRKSTSLTPKAKGRKPIPTPQQSQNTELTFTPEKPPSTSVSISTQALDLGITLSLEQTQATRAPIAPKQAQIQKPFITSDKKQATQSPMVTTQNEVQGITFSLQQDQSQKITLTQKQTQAQDIKPTSQQTQARGITVTPQKAQSLGIIPQQDQAQGITNIVQKAQPLDITSKKAQAQEITPTPQQAQDSEISLTPEQNQALGIMLTPKQGQALGITLTPEQAQALGIMLTPEQGQAPGITLTPQQDQAQGIPLTPEQTQAQEITLTTQQAQAQGIILTPQQAQALGISLTPQQAQIQGITLTPQQAQALGLSLTPQQAQAQGITLTPQQAHALGITLTPEQAQAQGITLTHGQAQALGITLTPEQAHMLGITLIPEQAQAQEITLTPEQAQAQGITLTPQQAQALGLSLTPQQAQIEGITLTPQQAQALGITLTPEQAQAQGITLTPQQAQALGITLTPEQAQAQGITLTPQQAQALGIALTPEQAHTLGITLIPEQAQAQGITLTSEQAQGITLTPEQAQAQGITLTPEQAPAQGITLTPEQAQALGLSLTPEQAQAQGITLTPGQVQALGLSLTPQQAQALGITLTPEQAQAGGITLTPQQAQALGITLTPEQAQAQGITLTPQQAQVLGITLTPEQAQAQGITLTPQQAQAQGITLTPQQAQILGITLTPEQTQAQGITLTPPQAQVLGITLTPEQAQAQGITLTPQQAQILGITLTPEQTQAQGISLTSQQAQAQGITLTPQQAQVLGITLTPEQAQAEGITLTPQQAQALGITFTLEQAQTEALEVPLTPEQMKAFGSAFTPKPVQALWPPLTSAQDQLLEVSSISRKVQPLQDGLVSAKKQALMITPKKARTLSTKLTQQQARASAITPTSVQEPELEVPVTEEQAWKLGVSFIPEKSQEESNIITFKQLQPLPVTSSRQQAQTFHTPQTLEKSDTLVPSTLRPFKELKTTLPTGQPRIPTLTPSLKKSLKSSPQRSSIFKIPPTPLKKSKPPLAQAPIAPPKHLEKSVPSVSTKLMAPGIPPMSRQIPTYRGQTTPAPSLTPEVPSQFEQLPIAGAPATPKQFLTPKPPSRPEAPLTGSLPLLSGVPLTSGQIPRLSAPLSPGQSLIPGAHSIPREFLESGLLAFSDQIQELQIPAYTEQPSYFQTPTLEQDLITKTLSGQVSPLQISPITEQPSIQRTLPTLEMPKTVLSSSATQKKLATIASLKPKSVLTHPRASDFKVYQPPFTIKKAEISEVSDASEVTWKSPELTQSYFADYRRPVLQTSYIDEALPTLRKPVKSPPTLITQLPKTLQISPSEWDLKPLLPSIDKPGIITPAKILVPPSSPQDLEEKRYFVDVEAQRKNLILLNQATKVSGLSAEQYTTAWNLITEIIHMDTVRLEYLVRKYIAYRQIQRVRNNIIRRLKAIQNTGKGYEVHDLYIMLSRIDDYQKKVMGVWTEKQKSLEQKRYQNLKKMINLFTEFQEKYNLKLSQPIPLITDKKQIPKVTEFVQRPFKFLVGEDKRSDVFKELGKQEEMEAIWNSDLSTSSYPITEKTSIHSVWAMLGGYPDIPKLLELDIQSTLRKSLANIQSQ</sequence>
<dbReference type="InterPro" id="IPR049144">
    <property type="entry name" value="FAM186A_B_N"/>
</dbReference>
<dbReference type="Proteomes" id="UP000081671">
    <property type="component" value="Unplaced"/>
</dbReference>
<dbReference type="RefSeq" id="XP_012874145.1">
    <property type="nucleotide sequence ID" value="XM_013018691.1"/>
</dbReference>
<accession>A0A1S3FD11</accession>
<dbReference type="InParanoid" id="A0A1S3FD11"/>
<feature type="region of interest" description="Disordered" evidence="1">
    <location>
        <begin position="397"/>
        <end position="440"/>
    </location>
</feature>
<dbReference type="InterPro" id="IPR049147">
    <property type="entry name" value="FAM186A_PQQAQ"/>
</dbReference>
<feature type="compositionally biased region" description="Basic and acidic residues" evidence="1">
    <location>
        <begin position="397"/>
        <end position="416"/>
    </location>
</feature>
<gene>
    <name evidence="5" type="primary">Fam186a</name>
</gene>
<evidence type="ECO:0000313" key="5">
    <source>
        <dbReference type="RefSeq" id="XP_012874145.1"/>
    </source>
</evidence>
<dbReference type="InterPro" id="IPR049146">
    <property type="entry name" value="FAM186A_B_C"/>
</dbReference>
<protein>
    <submittedName>
        <fullName evidence="5">Protein FAM186A</fullName>
    </submittedName>
</protein>
<feature type="region of interest" description="Disordered" evidence="1">
    <location>
        <begin position="1786"/>
        <end position="1843"/>
    </location>
</feature>
<reference evidence="5" key="1">
    <citation type="submission" date="2025-08" db="UniProtKB">
        <authorList>
            <consortium name="RefSeq"/>
        </authorList>
    </citation>
    <scope>IDENTIFICATION</scope>
    <source>
        <tissue evidence="5">Kidney</tissue>
    </source>
</reference>
<dbReference type="Pfam" id="PF20870">
    <property type="entry name" value="FAM186A-B_N"/>
    <property type="match status" value="1"/>
</dbReference>
<feature type="region of interest" description="Disordered" evidence="1">
    <location>
        <begin position="832"/>
        <end position="869"/>
    </location>
</feature>
<dbReference type="KEGG" id="dord:105987426"/>
<feature type="compositionally biased region" description="Low complexity" evidence="1">
    <location>
        <begin position="1795"/>
        <end position="1809"/>
    </location>
</feature>
<feature type="region of interest" description="Disordered" evidence="1">
    <location>
        <begin position="1894"/>
        <end position="1919"/>
    </location>
</feature>
<feature type="domain" description="FAM186A/B N-terminal" evidence="3">
    <location>
        <begin position="36"/>
        <end position="276"/>
    </location>
</feature>
<evidence type="ECO:0000256" key="1">
    <source>
        <dbReference type="SAM" id="MobiDB-lite"/>
    </source>
</evidence>
<evidence type="ECO:0000313" key="4">
    <source>
        <dbReference type="Proteomes" id="UP000081671"/>
    </source>
</evidence>
<feature type="compositionally biased region" description="Basic residues" evidence="1">
    <location>
        <begin position="421"/>
        <end position="430"/>
    </location>
</feature>
<dbReference type="OrthoDB" id="9942939at2759"/>
<keyword evidence="4" id="KW-1185">Reference proteome</keyword>
<feature type="compositionally biased region" description="Polar residues" evidence="1">
    <location>
        <begin position="799"/>
        <end position="814"/>
    </location>
</feature>
<dbReference type="PANTHER" id="PTHR33590">
    <property type="entry name" value="GLUTENIN, HIGH MOLECULAR WEIGHT SUBUNIT PW212-RELATED PROTEIN"/>
    <property type="match status" value="1"/>
</dbReference>
<evidence type="ECO:0000259" key="2">
    <source>
        <dbReference type="Pfam" id="PF20865"/>
    </source>
</evidence>
<dbReference type="PANTHER" id="PTHR33590:SF2">
    <property type="entry name" value="PROTEIN FAM186A"/>
    <property type="match status" value="1"/>
</dbReference>
<dbReference type="STRING" id="10020.ENSDORP00000025501"/>
<evidence type="ECO:0000259" key="3">
    <source>
        <dbReference type="Pfam" id="PF20870"/>
    </source>
</evidence>